<reference evidence="2 3" key="1">
    <citation type="submission" date="2020-04" db="EMBL/GenBank/DDBJ databases">
        <title>Perkinsus olseni comparative genomics.</title>
        <authorList>
            <person name="Bogema D.R."/>
        </authorList>
    </citation>
    <scope>NUCLEOTIDE SEQUENCE [LARGE SCALE GENOMIC DNA]</scope>
    <source>
        <strain evidence="2">00978-12</strain>
    </source>
</reference>
<comment type="caution">
    <text evidence="2">The sequence shown here is derived from an EMBL/GenBank/DDBJ whole genome shotgun (WGS) entry which is preliminary data.</text>
</comment>
<dbReference type="Proteomes" id="UP000541610">
    <property type="component" value="Unassembled WGS sequence"/>
</dbReference>
<sequence>MAKLTWILLLVSSLCVQSSTTSLAGKEYCHVGYGFIWGEEFRLSFVNSTHMTFRIGYELDPSSGIIDTKAGAWGCGLFYCDVKLEDMRRIEYKESKDELEARGTACLDSFHPIASMAPFGYIVACILVLVSPVQGSSGLAGKDFCHIGYGYSWAEEFRLSFVNSTHMIFSSTQFLLSRPETTRYPGTLVTGIPYKFNPLSGIIDANTKDIKYSIFYCIIKSKDMHHVEYDELKEVIEVEMRYKLLQTRQYRPFRRC</sequence>
<feature type="chain" id="PRO_5029734353" evidence="1">
    <location>
        <begin position="19"/>
        <end position="256"/>
    </location>
</feature>
<protein>
    <submittedName>
        <fullName evidence="2">Uncharacterized protein</fullName>
    </submittedName>
</protein>
<accession>A0A7J6PDN7</accession>
<keyword evidence="1" id="KW-0732">Signal</keyword>
<feature type="signal peptide" evidence="1">
    <location>
        <begin position="1"/>
        <end position="18"/>
    </location>
</feature>
<name>A0A7J6PDN7_PEROL</name>
<dbReference type="EMBL" id="JABANP010000034">
    <property type="protein sequence ID" value="KAF4694298.1"/>
    <property type="molecule type" value="Genomic_DNA"/>
</dbReference>
<gene>
    <name evidence="2" type="ORF">FOZ60_008456</name>
</gene>
<dbReference type="AlphaFoldDB" id="A0A7J6PDN7"/>
<evidence type="ECO:0000313" key="2">
    <source>
        <dbReference type="EMBL" id="KAF4694298.1"/>
    </source>
</evidence>
<proteinExistence type="predicted"/>
<evidence type="ECO:0000256" key="1">
    <source>
        <dbReference type="SAM" id="SignalP"/>
    </source>
</evidence>
<evidence type="ECO:0000313" key="3">
    <source>
        <dbReference type="Proteomes" id="UP000541610"/>
    </source>
</evidence>
<dbReference type="OrthoDB" id="10363883at2759"/>
<organism evidence="2 3">
    <name type="scientific">Perkinsus olseni</name>
    <name type="common">Perkinsus atlanticus</name>
    <dbReference type="NCBI Taxonomy" id="32597"/>
    <lineage>
        <taxon>Eukaryota</taxon>
        <taxon>Sar</taxon>
        <taxon>Alveolata</taxon>
        <taxon>Perkinsozoa</taxon>
        <taxon>Perkinsea</taxon>
        <taxon>Perkinsida</taxon>
        <taxon>Perkinsidae</taxon>
        <taxon>Perkinsus</taxon>
    </lineage>
</organism>